<keyword evidence="4" id="KW-1185">Reference proteome</keyword>
<evidence type="ECO:0000313" key="3">
    <source>
        <dbReference type="EMBL" id="CRL01131.1"/>
    </source>
</evidence>
<gene>
    <name evidence="3" type="ORF">CLUMA_CG014381</name>
</gene>
<dbReference type="Proteomes" id="UP000183832">
    <property type="component" value="Unassembled WGS sequence"/>
</dbReference>
<dbReference type="PANTHER" id="PTHR10779">
    <property type="entry name" value="DYNEIN LIGHT CHAIN ROADBLOCK"/>
    <property type="match status" value="1"/>
</dbReference>
<comment type="similarity">
    <text evidence="1">Belongs to the GAMAD family.</text>
</comment>
<reference evidence="3 4" key="1">
    <citation type="submission" date="2015-04" db="EMBL/GenBank/DDBJ databases">
        <authorList>
            <person name="Syromyatnikov M.Y."/>
            <person name="Popov V.N."/>
        </authorList>
    </citation>
    <scope>NUCLEOTIDE SEQUENCE [LARGE SCALE GENOMIC DNA]</scope>
</reference>
<dbReference type="InterPro" id="IPR004942">
    <property type="entry name" value="Roadblock/LAMTOR2_dom"/>
</dbReference>
<accession>A0A1J1ILM9</accession>
<dbReference type="AlphaFoldDB" id="A0A1J1ILM9"/>
<dbReference type="EMBL" id="CVRI01000055">
    <property type="protein sequence ID" value="CRL01131.1"/>
    <property type="molecule type" value="Genomic_DNA"/>
</dbReference>
<feature type="domain" description="Roadblock/LAMTOR2" evidence="2">
    <location>
        <begin position="1"/>
        <end position="86"/>
    </location>
</feature>
<dbReference type="OrthoDB" id="9985637at2759"/>
<dbReference type="SMART" id="SM00960">
    <property type="entry name" value="Robl_LC7"/>
    <property type="match status" value="1"/>
</dbReference>
<sequence length="92" mass="10470">MINRISRHKGILGTMVFNHDGIAIKSSLNETTTNFWGSQIKDIIKSGCEVGEAFEEGNILAMIRIRSKKYEVCFVPEKDFILITIHEQVDEN</sequence>
<dbReference type="SUPFAM" id="SSF103196">
    <property type="entry name" value="Roadblock/LC7 domain"/>
    <property type="match status" value="1"/>
</dbReference>
<dbReference type="STRING" id="568069.A0A1J1ILM9"/>
<organism evidence="3 4">
    <name type="scientific">Clunio marinus</name>
    <dbReference type="NCBI Taxonomy" id="568069"/>
    <lineage>
        <taxon>Eukaryota</taxon>
        <taxon>Metazoa</taxon>
        <taxon>Ecdysozoa</taxon>
        <taxon>Arthropoda</taxon>
        <taxon>Hexapoda</taxon>
        <taxon>Insecta</taxon>
        <taxon>Pterygota</taxon>
        <taxon>Neoptera</taxon>
        <taxon>Endopterygota</taxon>
        <taxon>Diptera</taxon>
        <taxon>Nematocera</taxon>
        <taxon>Chironomoidea</taxon>
        <taxon>Chironomidae</taxon>
        <taxon>Clunio</taxon>
    </lineage>
</organism>
<dbReference type="Pfam" id="PF03259">
    <property type="entry name" value="Robl_LC7"/>
    <property type="match status" value="1"/>
</dbReference>
<name>A0A1J1ILM9_9DIPT</name>
<protein>
    <submittedName>
        <fullName evidence="3">CLUMA_CG014381, isoform A</fullName>
    </submittedName>
</protein>
<proteinExistence type="inferred from homology"/>
<evidence type="ECO:0000313" key="4">
    <source>
        <dbReference type="Proteomes" id="UP000183832"/>
    </source>
</evidence>
<evidence type="ECO:0000259" key="2">
    <source>
        <dbReference type="SMART" id="SM00960"/>
    </source>
</evidence>
<evidence type="ECO:0000256" key="1">
    <source>
        <dbReference type="ARBA" id="ARBA00007191"/>
    </source>
</evidence>
<dbReference type="Gene3D" id="3.30.450.30">
    <property type="entry name" value="Dynein light chain 2a, cytoplasmic"/>
    <property type="match status" value="1"/>
</dbReference>